<dbReference type="EC" id="6.3.4.15" evidence="5"/>
<dbReference type="InterPro" id="IPR008988">
    <property type="entry name" value="Transcriptional_repressor_C"/>
</dbReference>
<feature type="domain" description="BPL/LPL catalytic" evidence="6">
    <location>
        <begin position="4"/>
        <end position="186"/>
    </location>
</feature>
<dbReference type="PROSITE" id="PS51733">
    <property type="entry name" value="BPL_LPL_CATALYTIC"/>
    <property type="match status" value="1"/>
</dbReference>
<dbReference type="AlphaFoldDB" id="A0A1H1WQE6"/>
<evidence type="ECO:0000256" key="4">
    <source>
        <dbReference type="ARBA" id="ARBA00023267"/>
    </source>
</evidence>
<dbReference type="InterPro" id="IPR004408">
    <property type="entry name" value="Biotin_CoA_COase_ligase"/>
</dbReference>
<organism evidence="7 8">
    <name type="scientific">Microbacterium paraoxydans</name>
    <dbReference type="NCBI Taxonomy" id="199592"/>
    <lineage>
        <taxon>Bacteria</taxon>
        <taxon>Bacillati</taxon>
        <taxon>Actinomycetota</taxon>
        <taxon>Actinomycetes</taxon>
        <taxon>Micrococcales</taxon>
        <taxon>Microbacteriaceae</taxon>
        <taxon>Microbacterium</taxon>
    </lineage>
</organism>
<dbReference type="GO" id="GO:0004077">
    <property type="term" value="F:biotin--[biotin carboxyl-carrier protein] ligase activity"/>
    <property type="evidence" value="ECO:0007669"/>
    <property type="project" value="UniProtKB-EC"/>
</dbReference>
<dbReference type="Pfam" id="PF03099">
    <property type="entry name" value="BPL_LplA_LipB"/>
    <property type="match status" value="1"/>
</dbReference>
<dbReference type="NCBIfam" id="TIGR00121">
    <property type="entry name" value="birA_ligase"/>
    <property type="match status" value="1"/>
</dbReference>
<proteinExistence type="predicted"/>
<keyword evidence="2" id="KW-0547">Nucleotide-binding</keyword>
<dbReference type="SUPFAM" id="SSF55681">
    <property type="entry name" value="Class II aaRS and biotin synthetases"/>
    <property type="match status" value="1"/>
</dbReference>
<keyword evidence="4" id="KW-0092">Biotin</keyword>
<dbReference type="InterPro" id="IPR045864">
    <property type="entry name" value="aa-tRNA-synth_II/BPL/LPL"/>
</dbReference>
<dbReference type="Gene3D" id="3.30.930.10">
    <property type="entry name" value="Bira Bifunctional Protein, Domain 2"/>
    <property type="match status" value="1"/>
</dbReference>
<protein>
    <recommendedName>
        <fullName evidence="5">biotin--[biotin carboxyl-carrier protein] ligase</fullName>
        <ecNumber evidence="5">6.3.4.15</ecNumber>
    </recommendedName>
</protein>
<dbReference type="InterPro" id="IPR004143">
    <property type="entry name" value="BPL_LPL_catalytic"/>
</dbReference>
<gene>
    <name evidence="7" type="ORF">SAMN04489809_3192</name>
</gene>
<dbReference type="Proteomes" id="UP000182126">
    <property type="component" value="Chromosome I"/>
</dbReference>
<evidence type="ECO:0000256" key="2">
    <source>
        <dbReference type="ARBA" id="ARBA00022741"/>
    </source>
</evidence>
<dbReference type="Pfam" id="PF02237">
    <property type="entry name" value="BPL_C"/>
    <property type="match status" value="1"/>
</dbReference>
<evidence type="ECO:0000313" key="8">
    <source>
        <dbReference type="Proteomes" id="UP000182126"/>
    </source>
</evidence>
<keyword evidence="1 7" id="KW-0436">Ligase</keyword>
<dbReference type="PANTHER" id="PTHR12835:SF5">
    <property type="entry name" value="BIOTIN--PROTEIN LIGASE"/>
    <property type="match status" value="1"/>
</dbReference>
<dbReference type="CDD" id="cd16442">
    <property type="entry name" value="BPL"/>
    <property type="match status" value="1"/>
</dbReference>
<dbReference type="GeneID" id="36299820"/>
<name>A0A1H1WQE6_9MICO</name>
<keyword evidence="3" id="KW-0067">ATP-binding</keyword>
<dbReference type="GO" id="GO:0005524">
    <property type="term" value="F:ATP binding"/>
    <property type="evidence" value="ECO:0007669"/>
    <property type="project" value="UniProtKB-KW"/>
</dbReference>
<dbReference type="SUPFAM" id="SSF50037">
    <property type="entry name" value="C-terminal domain of transcriptional repressors"/>
    <property type="match status" value="1"/>
</dbReference>
<dbReference type="Gene3D" id="2.30.30.100">
    <property type="match status" value="1"/>
</dbReference>
<dbReference type="PANTHER" id="PTHR12835">
    <property type="entry name" value="BIOTIN PROTEIN LIGASE"/>
    <property type="match status" value="1"/>
</dbReference>
<accession>A0A1H1WQE6</accession>
<evidence type="ECO:0000256" key="1">
    <source>
        <dbReference type="ARBA" id="ARBA00022598"/>
    </source>
</evidence>
<reference evidence="7 8" key="1">
    <citation type="submission" date="2016-10" db="EMBL/GenBank/DDBJ databases">
        <authorList>
            <person name="de Groot N.N."/>
        </authorList>
    </citation>
    <scope>NUCLEOTIDE SEQUENCE [LARGE SCALE GENOMIC DNA]</scope>
    <source>
        <strain evidence="7 8">DSM 15019</strain>
    </source>
</reference>
<dbReference type="RefSeq" id="WP_060922785.1">
    <property type="nucleotide sequence ID" value="NZ_JBFBMG010000001.1"/>
</dbReference>
<evidence type="ECO:0000256" key="3">
    <source>
        <dbReference type="ARBA" id="ARBA00022840"/>
    </source>
</evidence>
<sequence>MSSDFPRSAALLPRLEVVDATGSTNADLRGNADDADAWPHLSVLLTRHQTAGRGRLDRRWIAPAGSALAVSVLLRDLPAEPAARGWIPLAAGAAMAEAVAAQLPEATVVLKWPNDVLVDGRKICGILAEATPTAVIVGAGVNTAMTATQLPVPTATSFAVQGVVVDEDELLRSYVSALDGHLRALAAADDATASGLHAAVTARCATVGQAVRVSLPAGSLLEGVAVGIDDEGRLLVAAEGTVHAVSAGDVVHVRPA</sequence>
<dbReference type="InterPro" id="IPR003142">
    <property type="entry name" value="BPL_C"/>
</dbReference>
<evidence type="ECO:0000259" key="6">
    <source>
        <dbReference type="PROSITE" id="PS51733"/>
    </source>
</evidence>
<evidence type="ECO:0000256" key="5">
    <source>
        <dbReference type="ARBA" id="ARBA00024227"/>
    </source>
</evidence>
<dbReference type="GO" id="GO:0005737">
    <property type="term" value="C:cytoplasm"/>
    <property type="evidence" value="ECO:0007669"/>
    <property type="project" value="TreeGrafter"/>
</dbReference>
<evidence type="ECO:0000313" key="7">
    <source>
        <dbReference type="EMBL" id="SDS98389.1"/>
    </source>
</evidence>
<dbReference type="EMBL" id="LT629770">
    <property type="protein sequence ID" value="SDS98389.1"/>
    <property type="molecule type" value="Genomic_DNA"/>
</dbReference>